<dbReference type="PRINTS" id="PR00237">
    <property type="entry name" value="GPCRRHODOPSN"/>
</dbReference>
<dbReference type="InterPro" id="IPR017452">
    <property type="entry name" value="GPCR_Rhodpsn_7TM"/>
</dbReference>
<keyword evidence="4" id="KW-0297">G-protein coupled receptor</keyword>
<name>A0A7D9J7C5_PARCT</name>
<evidence type="ECO:0000256" key="1">
    <source>
        <dbReference type="ARBA" id="ARBA00004141"/>
    </source>
</evidence>
<keyword evidence="9" id="KW-1185">Reference proteome</keyword>
<dbReference type="EMBL" id="CACRXK020012463">
    <property type="protein sequence ID" value="CAB4023355.1"/>
    <property type="molecule type" value="Genomic_DNA"/>
</dbReference>
<dbReference type="CDD" id="cd14969">
    <property type="entry name" value="7tmA_Opsins_type2_animals"/>
    <property type="match status" value="1"/>
</dbReference>
<dbReference type="OrthoDB" id="5949410at2759"/>
<dbReference type="InterPro" id="IPR000276">
    <property type="entry name" value="GPCR_Rhodpsn"/>
</dbReference>
<evidence type="ECO:0000256" key="2">
    <source>
        <dbReference type="ARBA" id="ARBA00022692"/>
    </source>
</evidence>
<gene>
    <name evidence="8" type="ORF">PACLA_8A042962</name>
</gene>
<dbReference type="AlphaFoldDB" id="A0A7D9J7C5"/>
<keyword evidence="6" id="KW-0675">Receptor</keyword>
<evidence type="ECO:0000256" key="5">
    <source>
        <dbReference type="ARBA" id="ARBA00023136"/>
    </source>
</evidence>
<organism evidence="8 9">
    <name type="scientific">Paramuricea clavata</name>
    <name type="common">Red gorgonian</name>
    <name type="synonym">Violescent sea-whip</name>
    <dbReference type="NCBI Taxonomy" id="317549"/>
    <lineage>
        <taxon>Eukaryota</taxon>
        <taxon>Metazoa</taxon>
        <taxon>Cnidaria</taxon>
        <taxon>Anthozoa</taxon>
        <taxon>Octocorallia</taxon>
        <taxon>Malacalcyonacea</taxon>
        <taxon>Plexauridae</taxon>
        <taxon>Paramuricea</taxon>
    </lineage>
</organism>
<keyword evidence="5" id="KW-0472">Membrane</keyword>
<sequence length="321" mass="36393">MSENSTNLTGITDSRYALMAAFVHGFIAIFGTLTNAVVMLTYLKWRRTMFETPRDLLIFTLALADCITSLFVAPIGMAASIAGRWSSGRAGCVWYGFVSTWMGLASILQLTGIAAERYFTLAHPDLRWSGICKKYARLFIALAWLVSGLTSTCPLFGWSKYDLEGIGLHCSIVWSASTLNYGSYSLFLLVFFFVIPLGLIMYFYTNVYFVVRRLSSEAESLWGADDMATRQTYIAQVKVARQLVLLTGMFLFAWTPYAVMSFISVANIIKPDKKTSVLPAVFAKMSYVYNPLVYFFTFKRLRRRSIQLFKRSTVQWRTNDM</sequence>
<dbReference type="PROSITE" id="PS50262">
    <property type="entry name" value="G_PROTEIN_RECEP_F1_2"/>
    <property type="match status" value="1"/>
</dbReference>
<proteinExistence type="predicted"/>
<dbReference type="Gene3D" id="1.20.1070.10">
    <property type="entry name" value="Rhodopsin 7-helix transmembrane proteins"/>
    <property type="match status" value="1"/>
</dbReference>
<keyword evidence="2" id="KW-0812">Transmembrane</keyword>
<dbReference type="SUPFAM" id="SSF81321">
    <property type="entry name" value="Family A G protein-coupled receptor-like"/>
    <property type="match status" value="1"/>
</dbReference>
<dbReference type="Pfam" id="PF00001">
    <property type="entry name" value="7tm_1"/>
    <property type="match status" value="1"/>
</dbReference>
<dbReference type="GO" id="GO:0016020">
    <property type="term" value="C:membrane"/>
    <property type="evidence" value="ECO:0007669"/>
    <property type="project" value="UniProtKB-SubCell"/>
</dbReference>
<evidence type="ECO:0000313" key="8">
    <source>
        <dbReference type="EMBL" id="CAB4023355.1"/>
    </source>
</evidence>
<reference evidence="8" key="1">
    <citation type="submission" date="2020-04" db="EMBL/GenBank/DDBJ databases">
        <authorList>
            <person name="Alioto T."/>
            <person name="Alioto T."/>
            <person name="Gomez Garrido J."/>
        </authorList>
    </citation>
    <scope>NUCLEOTIDE SEQUENCE</scope>
    <source>
        <strain evidence="8">A484AB</strain>
    </source>
</reference>
<keyword evidence="7" id="KW-0807">Transducer</keyword>
<dbReference type="PANTHER" id="PTHR24240">
    <property type="entry name" value="OPSIN"/>
    <property type="match status" value="1"/>
</dbReference>
<accession>A0A7D9J7C5</accession>
<keyword evidence="3" id="KW-1133">Transmembrane helix</keyword>
<evidence type="ECO:0000313" key="9">
    <source>
        <dbReference type="Proteomes" id="UP001152795"/>
    </source>
</evidence>
<comment type="subcellular location">
    <subcellularLocation>
        <location evidence="1">Membrane</location>
        <topology evidence="1">Multi-pass membrane protein</topology>
    </subcellularLocation>
</comment>
<dbReference type="GO" id="GO:0004930">
    <property type="term" value="F:G protein-coupled receptor activity"/>
    <property type="evidence" value="ECO:0007669"/>
    <property type="project" value="UniProtKB-KW"/>
</dbReference>
<evidence type="ECO:0000256" key="4">
    <source>
        <dbReference type="ARBA" id="ARBA00023040"/>
    </source>
</evidence>
<dbReference type="InterPro" id="IPR050125">
    <property type="entry name" value="GPCR_opsins"/>
</dbReference>
<comment type="caution">
    <text evidence="8">The sequence shown here is derived from an EMBL/GenBank/DDBJ whole genome shotgun (WGS) entry which is preliminary data.</text>
</comment>
<evidence type="ECO:0000256" key="7">
    <source>
        <dbReference type="ARBA" id="ARBA00023224"/>
    </source>
</evidence>
<evidence type="ECO:0000256" key="6">
    <source>
        <dbReference type="ARBA" id="ARBA00023170"/>
    </source>
</evidence>
<protein>
    <submittedName>
        <fullName evidence="8">Opsin-3</fullName>
    </submittedName>
</protein>
<dbReference type="Proteomes" id="UP001152795">
    <property type="component" value="Unassembled WGS sequence"/>
</dbReference>
<evidence type="ECO:0000256" key="3">
    <source>
        <dbReference type="ARBA" id="ARBA00022989"/>
    </source>
</evidence>